<reference evidence="2 3" key="1">
    <citation type="submission" date="2023-01" db="EMBL/GenBank/DDBJ databases">
        <authorList>
            <person name="Kreplak J."/>
        </authorList>
    </citation>
    <scope>NUCLEOTIDE SEQUENCE [LARGE SCALE GENOMIC DNA]</scope>
</reference>
<evidence type="ECO:0000256" key="1">
    <source>
        <dbReference type="SAM" id="MobiDB-lite"/>
    </source>
</evidence>
<organism evidence="2 3">
    <name type="scientific">Vicia faba</name>
    <name type="common">Broad bean</name>
    <name type="synonym">Faba vulgaris</name>
    <dbReference type="NCBI Taxonomy" id="3906"/>
    <lineage>
        <taxon>Eukaryota</taxon>
        <taxon>Viridiplantae</taxon>
        <taxon>Streptophyta</taxon>
        <taxon>Embryophyta</taxon>
        <taxon>Tracheophyta</taxon>
        <taxon>Spermatophyta</taxon>
        <taxon>Magnoliopsida</taxon>
        <taxon>eudicotyledons</taxon>
        <taxon>Gunneridae</taxon>
        <taxon>Pentapetalae</taxon>
        <taxon>rosids</taxon>
        <taxon>fabids</taxon>
        <taxon>Fabales</taxon>
        <taxon>Fabaceae</taxon>
        <taxon>Papilionoideae</taxon>
        <taxon>50 kb inversion clade</taxon>
        <taxon>NPAAA clade</taxon>
        <taxon>Hologalegina</taxon>
        <taxon>IRL clade</taxon>
        <taxon>Fabeae</taxon>
        <taxon>Vicia</taxon>
    </lineage>
</organism>
<gene>
    <name evidence="2" type="ORF">VFH_I464320</name>
</gene>
<dbReference type="Proteomes" id="UP001157006">
    <property type="component" value="Chromosome 1L"/>
</dbReference>
<dbReference type="AlphaFoldDB" id="A0AAV0Z0G8"/>
<sequence>MFPFMQAAVHHLSPPLFRLNVTIFTSTTSPIQLRRCNSFSVNSLRSQIPIAFQRHSDDVSNMVKTQRNPHILFRLLMKKGDGGDSDENKGDDEGHAPPIGTRGREERSREARVFQTLPKHKRIFAISC</sequence>
<name>A0AAV0Z0G8_VICFA</name>
<dbReference type="EMBL" id="OX451736">
    <property type="protein sequence ID" value="CAI8590929.1"/>
    <property type="molecule type" value="Genomic_DNA"/>
</dbReference>
<feature type="compositionally biased region" description="Basic and acidic residues" evidence="1">
    <location>
        <begin position="102"/>
        <end position="112"/>
    </location>
</feature>
<proteinExistence type="predicted"/>
<feature type="compositionally biased region" description="Basic and acidic residues" evidence="1">
    <location>
        <begin position="78"/>
        <end position="95"/>
    </location>
</feature>
<evidence type="ECO:0000313" key="3">
    <source>
        <dbReference type="Proteomes" id="UP001157006"/>
    </source>
</evidence>
<keyword evidence="3" id="KW-1185">Reference proteome</keyword>
<protein>
    <submittedName>
        <fullName evidence="2">Uncharacterized protein</fullName>
    </submittedName>
</protein>
<feature type="region of interest" description="Disordered" evidence="1">
    <location>
        <begin position="78"/>
        <end position="113"/>
    </location>
</feature>
<evidence type="ECO:0000313" key="2">
    <source>
        <dbReference type="EMBL" id="CAI8590929.1"/>
    </source>
</evidence>
<accession>A0AAV0Z0G8</accession>